<evidence type="ECO:0000313" key="2">
    <source>
        <dbReference type="EMBL" id="SHG51770.1"/>
    </source>
</evidence>
<proteinExistence type="predicted"/>
<sequence length="63" mass="7181">MVIATFIKYLIVVLGWAATFWYLLQGLQNKGHRSYLKAILIFMGTGAALVIYSIVEFYILLHS</sequence>
<organism evidence="2 3">
    <name type="scientific">Chryseolinea serpens</name>
    <dbReference type="NCBI Taxonomy" id="947013"/>
    <lineage>
        <taxon>Bacteria</taxon>
        <taxon>Pseudomonadati</taxon>
        <taxon>Bacteroidota</taxon>
        <taxon>Cytophagia</taxon>
        <taxon>Cytophagales</taxon>
        <taxon>Fulvivirgaceae</taxon>
        <taxon>Chryseolinea</taxon>
    </lineage>
</organism>
<keyword evidence="1" id="KW-0472">Membrane</keyword>
<gene>
    <name evidence="2" type="ORF">SAMN04488109_0626</name>
</gene>
<dbReference type="Proteomes" id="UP000184212">
    <property type="component" value="Unassembled WGS sequence"/>
</dbReference>
<dbReference type="RefSeq" id="WP_073130985.1">
    <property type="nucleotide sequence ID" value="NZ_FQWQ01000001.1"/>
</dbReference>
<keyword evidence="1" id="KW-0812">Transmembrane</keyword>
<dbReference type="AlphaFoldDB" id="A0A1M5KGN0"/>
<keyword evidence="1" id="KW-1133">Transmembrane helix</keyword>
<reference evidence="2 3" key="1">
    <citation type="submission" date="2016-11" db="EMBL/GenBank/DDBJ databases">
        <authorList>
            <person name="Jaros S."/>
            <person name="Januszkiewicz K."/>
            <person name="Wedrychowicz H."/>
        </authorList>
    </citation>
    <scope>NUCLEOTIDE SEQUENCE [LARGE SCALE GENOMIC DNA]</scope>
    <source>
        <strain evidence="2 3">DSM 24574</strain>
    </source>
</reference>
<keyword evidence="3" id="KW-1185">Reference proteome</keyword>
<evidence type="ECO:0000313" key="3">
    <source>
        <dbReference type="Proteomes" id="UP000184212"/>
    </source>
</evidence>
<feature type="transmembrane region" description="Helical" evidence="1">
    <location>
        <begin position="6"/>
        <end position="24"/>
    </location>
</feature>
<dbReference type="STRING" id="947013.SAMN04488109_0626"/>
<name>A0A1M5KGN0_9BACT</name>
<feature type="transmembrane region" description="Helical" evidence="1">
    <location>
        <begin position="36"/>
        <end position="61"/>
    </location>
</feature>
<dbReference type="EMBL" id="FQWQ01000001">
    <property type="protein sequence ID" value="SHG51770.1"/>
    <property type="molecule type" value="Genomic_DNA"/>
</dbReference>
<protein>
    <submittedName>
        <fullName evidence="2">Uncharacterized protein</fullName>
    </submittedName>
</protein>
<accession>A0A1M5KGN0</accession>
<evidence type="ECO:0000256" key="1">
    <source>
        <dbReference type="SAM" id="Phobius"/>
    </source>
</evidence>